<name>A0A7S2ELP7_9STRA</name>
<reference evidence="3" key="1">
    <citation type="submission" date="2021-01" db="EMBL/GenBank/DDBJ databases">
        <authorList>
            <person name="Corre E."/>
            <person name="Pelletier E."/>
            <person name="Niang G."/>
            <person name="Scheremetjew M."/>
            <person name="Finn R."/>
            <person name="Kale V."/>
            <person name="Holt S."/>
            <person name="Cochrane G."/>
            <person name="Meng A."/>
            <person name="Brown T."/>
            <person name="Cohen L."/>
        </authorList>
    </citation>
    <scope>NUCLEOTIDE SEQUENCE</scope>
    <source>
        <strain evidence="3">Pop2</strain>
    </source>
</reference>
<dbReference type="InterPro" id="IPR036865">
    <property type="entry name" value="CRAL-TRIO_dom_sf"/>
</dbReference>
<dbReference type="CDD" id="cd00170">
    <property type="entry name" value="SEC14"/>
    <property type="match status" value="1"/>
</dbReference>
<evidence type="ECO:0000313" key="3">
    <source>
        <dbReference type="EMBL" id="CAD9344139.1"/>
    </source>
</evidence>
<protein>
    <recommendedName>
        <fullName evidence="2">CRAL-TRIO domain-containing protein</fullName>
    </recommendedName>
</protein>
<dbReference type="AlphaFoldDB" id="A0A7S2ELP7"/>
<keyword evidence="1" id="KW-0472">Membrane</keyword>
<dbReference type="PANTHER" id="PTHR10174:SF208">
    <property type="entry name" value="CRAL-TRIO DOMAIN-CONTAINING PROTEIN DDB_G0278031"/>
    <property type="match status" value="1"/>
</dbReference>
<dbReference type="GO" id="GO:0016020">
    <property type="term" value="C:membrane"/>
    <property type="evidence" value="ECO:0007669"/>
    <property type="project" value="TreeGrafter"/>
</dbReference>
<feature type="transmembrane region" description="Helical" evidence="1">
    <location>
        <begin position="216"/>
        <end position="237"/>
    </location>
</feature>
<sequence length="293" mass="33636">MTSSKHVTPPSLIKLEPDQYGQRHPFENEEVIAQGLALMEEEIAKLSEEKKDGVFQAEKNCPELSKSNEHKLMFLRSEMFNADLAAKRYAKYWNMRIELFGDKAFEQMTLDKALRDDGAALSNGFARLLPSKEKAGRSIIWVDPSRLDETKYTRESMVRALFYIQTAALEDESTQKKGVIFMCYNGNNPRFEQFDRKLIKMWAATVRGVMPLRVSALFILHTPYLFSVLANALMFFLGEKLQKRVRIPSNSIEEMLKHLAECGIDREILPTEVDGGVSLDQEKWLAERRFAGK</sequence>
<dbReference type="PANTHER" id="PTHR10174">
    <property type="entry name" value="ALPHA-TOCOPHEROL TRANSFER PROTEIN-RELATED"/>
    <property type="match status" value="1"/>
</dbReference>
<evidence type="ECO:0000259" key="2">
    <source>
        <dbReference type="PROSITE" id="PS50191"/>
    </source>
</evidence>
<keyword evidence="1" id="KW-1133">Transmembrane helix</keyword>
<gene>
    <name evidence="3" type="ORF">DBRI1063_LOCUS18203</name>
</gene>
<dbReference type="InterPro" id="IPR001251">
    <property type="entry name" value="CRAL-TRIO_dom"/>
</dbReference>
<dbReference type="Pfam" id="PF00650">
    <property type="entry name" value="CRAL_TRIO"/>
    <property type="match status" value="1"/>
</dbReference>
<dbReference type="EMBL" id="HBGN01028177">
    <property type="protein sequence ID" value="CAD9344139.1"/>
    <property type="molecule type" value="Transcribed_RNA"/>
</dbReference>
<keyword evidence="1" id="KW-0812">Transmembrane</keyword>
<accession>A0A7S2ELP7</accession>
<dbReference type="SUPFAM" id="SSF52087">
    <property type="entry name" value="CRAL/TRIO domain"/>
    <property type="match status" value="1"/>
</dbReference>
<proteinExistence type="predicted"/>
<evidence type="ECO:0000256" key="1">
    <source>
        <dbReference type="SAM" id="Phobius"/>
    </source>
</evidence>
<organism evidence="3">
    <name type="scientific">Ditylum brightwellii</name>
    <dbReference type="NCBI Taxonomy" id="49249"/>
    <lineage>
        <taxon>Eukaryota</taxon>
        <taxon>Sar</taxon>
        <taxon>Stramenopiles</taxon>
        <taxon>Ochrophyta</taxon>
        <taxon>Bacillariophyta</taxon>
        <taxon>Mediophyceae</taxon>
        <taxon>Lithodesmiophycidae</taxon>
        <taxon>Lithodesmiales</taxon>
        <taxon>Lithodesmiaceae</taxon>
        <taxon>Ditylum</taxon>
    </lineage>
</organism>
<feature type="domain" description="CRAL-TRIO" evidence="2">
    <location>
        <begin position="117"/>
        <end position="281"/>
    </location>
</feature>
<dbReference type="PROSITE" id="PS50191">
    <property type="entry name" value="CRAL_TRIO"/>
    <property type="match status" value="1"/>
</dbReference>
<dbReference type="Gene3D" id="3.40.525.10">
    <property type="entry name" value="CRAL-TRIO lipid binding domain"/>
    <property type="match status" value="1"/>
</dbReference>
<dbReference type="GO" id="GO:1902936">
    <property type="term" value="F:phosphatidylinositol bisphosphate binding"/>
    <property type="evidence" value="ECO:0007669"/>
    <property type="project" value="TreeGrafter"/>
</dbReference>
<dbReference type="SMART" id="SM00516">
    <property type="entry name" value="SEC14"/>
    <property type="match status" value="1"/>
</dbReference>